<comment type="catalytic activity">
    <reaction evidence="3">
        <text>Endonucleolytic cleavage of RNA, removing 5'-extranucleotides from tRNA precursor.</text>
        <dbReference type="EC" id="3.1.26.5"/>
    </reaction>
</comment>
<dbReference type="GO" id="GO:0001682">
    <property type="term" value="P:tRNA 5'-leader removal"/>
    <property type="evidence" value="ECO:0007669"/>
    <property type="project" value="UniProtKB-UniRule"/>
</dbReference>
<keyword evidence="3" id="KW-0963">Cytoplasm</keyword>
<dbReference type="InterPro" id="IPR002759">
    <property type="entry name" value="Pop5/Rpp14/Rnp2-like"/>
</dbReference>
<keyword evidence="2 3" id="KW-0378">Hydrolase</keyword>
<dbReference type="AlphaFoldDB" id="A0A9E5DBB1"/>
<dbReference type="RefSeq" id="WP_250867555.1">
    <property type="nucleotide sequence ID" value="NZ_JAGSOI010000010.1"/>
</dbReference>
<sequence>MKLKVLPPTLRQDRRYFAFELIGGNRVDRSDLLREIFSCASSLVGDKGSSECDIKLLDFEDSKGIVRCLRDRMDMTRAVLASVTSVDGKPVIIHVLGISGTVHGATTKYLEGCTVYSPEEKT</sequence>
<dbReference type="PIRSF" id="PIRSF004952">
    <property type="entry name" value="RNase_P_2"/>
    <property type="match status" value="1"/>
</dbReference>
<comment type="subunit">
    <text evidence="3">Consists of a catalytic RNA component and at least 4-5 protein subunits.</text>
</comment>
<dbReference type="Proteomes" id="UP001056766">
    <property type="component" value="Unassembled WGS sequence"/>
</dbReference>
<name>A0A9E5DBB1_9EURY</name>
<evidence type="ECO:0000256" key="2">
    <source>
        <dbReference type="ARBA" id="ARBA00022801"/>
    </source>
</evidence>
<dbReference type="SUPFAM" id="SSF160350">
    <property type="entry name" value="Rnp2-like"/>
    <property type="match status" value="1"/>
</dbReference>
<dbReference type="EC" id="3.1.26.5" evidence="3"/>
<dbReference type="GO" id="GO:0030677">
    <property type="term" value="C:ribonuclease P complex"/>
    <property type="evidence" value="ECO:0007669"/>
    <property type="project" value="UniProtKB-UniRule"/>
</dbReference>
<comment type="caution">
    <text evidence="4">The sequence shown here is derived from an EMBL/GenBank/DDBJ whole genome shotgun (WGS) entry which is preliminary data.</text>
</comment>
<evidence type="ECO:0000313" key="4">
    <source>
        <dbReference type="EMBL" id="MCM1986188.1"/>
    </source>
</evidence>
<accession>A0A9E5DBB1</accession>
<dbReference type="GO" id="GO:0005737">
    <property type="term" value="C:cytoplasm"/>
    <property type="evidence" value="ECO:0007669"/>
    <property type="project" value="UniProtKB-SubCell"/>
</dbReference>
<reference evidence="4" key="2">
    <citation type="submission" date="2021-04" db="EMBL/GenBank/DDBJ databases">
        <authorList>
            <person name="Dong X."/>
        </authorList>
    </citation>
    <scope>NUCLEOTIDE SEQUENCE</scope>
    <source>
        <strain evidence="4">LLY</strain>
    </source>
</reference>
<proteinExistence type="inferred from homology"/>
<evidence type="ECO:0000256" key="3">
    <source>
        <dbReference type="HAMAP-Rule" id="MF_00755"/>
    </source>
</evidence>
<keyword evidence="3" id="KW-0540">Nuclease</keyword>
<keyword evidence="5" id="KW-1185">Reference proteome</keyword>
<gene>
    <name evidence="3" type="primary">rnp2</name>
    <name evidence="4" type="ORF">KDK67_04070</name>
</gene>
<comment type="function">
    <text evidence="3">Part of ribonuclease P, a protein complex that generates mature tRNA molecules by cleaving their 5'-ends.</text>
</comment>
<comment type="similarity">
    <text evidence="3">Belongs to the eukaryotic/archaeal RNase P protein component 2 family.</text>
</comment>
<reference evidence="4" key="1">
    <citation type="journal article" date="2021" name="mSystems">
        <title>Bacteria and Archaea Synergistically Convert Glycine Betaine to Biogenic Methane in the Formosa Cold Seep of the South China Sea.</title>
        <authorList>
            <person name="Li L."/>
            <person name="Zhang W."/>
            <person name="Zhang S."/>
            <person name="Song L."/>
            <person name="Sun Q."/>
            <person name="Zhang H."/>
            <person name="Xiang H."/>
            <person name="Dong X."/>
        </authorList>
    </citation>
    <scope>NUCLEOTIDE SEQUENCE</scope>
    <source>
        <strain evidence="4">LLY</strain>
    </source>
</reference>
<keyword evidence="1 3" id="KW-0819">tRNA processing</keyword>
<dbReference type="InterPro" id="IPR038085">
    <property type="entry name" value="Rnp2-like_sf"/>
</dbReference>
<dbReference type="InterPro" id="IPR016434">
    <property type="entry name" value="Rnp2_archaea"/>
</dbReference>
<dbReference type="GO" id="GO:0004526">
    <property type="term" value="F:ribonuclease P activity"/>
    <property type="evidence" value="ECO:0007669"/>
    <property type="project" value="UniProtKB-UniRule"/>
</dbReference>
<dbReference type="EMBL" id="JAGSOI010000010">
    <property type="protein sequence ID" value="MCM1986188.1"/>
    <property type="molecule type" value="Genomic_DNA"/>
</dbReference>
<dbReference type="Pfam" id="PF01900">
    <property type="entry name" value="RNase_P_Rpp14"/>
    <property type="match status" value="1"/>
</dbReference>
<evidence type="ECO:0000313" key="5">
    <source>
        <dbReference type="Proteomes" id="UP001056766"/>
    </source>
</evidence>
<dbReference type="Gene3D" id="3.30.70.3250">
    <property type="entry name" value="Ribonuclease P, Pop5 subunit"/>
    <property type="match status" value="1"/>
</dbReference>
<dbReference type="HAMAP" id="MF_00755">
    <property type="entry name" value="RNase_P_2"/>
    <property type="match status" value="1"/>
</dbReference>
<organism evidence="4 5">
    <name type="scientific">Methanococcoides seepicolus</name>
    <dbReference type="NCBI Taxonomy" id="2828780"/>
    <lineage>
        <taxon>Archaea</taxon>
        <taxon>Methanobacteriati</taxon>
        <taxon>Methanobacteriota</taxon>
        <taxon>Stenosarchaea group</taxon>
        <taxon>Methanomicrobia</taxon>
        <taxon>Methanosarcinales</taxon>
        <taxon>Methanosarcinaceae</taxon>
        <taxon>Methanococcoides</taxon>
    </lineage>
</organism>
<protein>
    <recommendedName>
        <fullName evidence="3">Ribonuclease P protein component 2</fullName>
        <shortName evidence="3">RNase P component 2</shortName>
        <ecNumber evidence="3">3.1.26.5</ecNumber>
    </recommendedName>
    <alternativeName>
        <fullName evidence="3">Pop5</fullName>
    </alternativeName>
</protein>
<evidence type="ECO:0000256" key="1">
    <source>
        <dbReference type="ARBA" id="ARBA00022694"/>
    </source>
</evidence>
<comment type="subcellular location">
    <subcellularLocation>
        <location evidence="3">Cytoplasm</location>
    </subcellularLocation>
</comment>
<keyword evidence="3" id="KW-0255">Endonuclease</keyword>